<evidence type="ECO:0000313" key="3">
    <source>
        <dbReference type="Proteomes" id="UP000265566"/>
    </source>
</evidence>
<dbReference type="EMBL" id="PSQE01000001">
    <property type="protein sequence ID" value="RHN79549.1"/>
    <property type="molecule type" value="Genomic_DNA"/>
</dbReference>
<feature type="transmembrane region" description="Helical" evidence="1">
    <location>
        <begin position="23"/>
        <end position="42"/>
    </location>
</feature>
<dbReference type="Gramene" id="rna3355">
    <property type="protein sequence ID" value="RHN79549.1"/>
    <property type="gene ID" value="gene3355"/>
</dbReference>
<keyword evidence="1" id="KW-0812">Transmembrane</keyword>
<comment type="caution">
    <text evidence="2">The sequence shown here is derived from an EMBL/GenBank/DDBJ whole genome shotgun (WGS) entry which is preliminary data.</text>
</comment>
<dbReference type="Proteomes" id="UP000265566">
    <property type="component" value="Chromosome 1"/>
</dbReference>
<evidence type="ECO:0008006" key="4">
    <source>
        <dbReference type="Google" id="ProtNLM"/>
    </source>
</evidence>
<reference evidence="3" key="1">
    <citation type="journal article" date="2018" name="Nat. Plants">
        <title>Whole-genome landscape of Medicago truncatula symbiotic genes.</title>
        <authorList>
            <person name="Pecrix Y."/>
            <person name="Staton S.E."/>
            <person name="Sallet E."/>
            <person name="Lelandais-Briere C."/>
            <person name="Moreau S."/>
            <person name="Carrere S."/>
            <person name="Blein T."/>
            <person name="Jardinaud M.F."/>
            <person name="Latrasse D."/>
            <person name="Zouine M."/>
            <person name="Zahm M."/>
            <person name="Kreplak J."/>
            <person name="Mayjonade B."/>
            <person name="Satge C."/>
            <person name="Perez M."/>
            <person name="Cauet S."/>
            <person name="Marande W."/>
            <person name="Chantry-Darmon C."/>
            <person name="Lopez-Roques C."/>
            <person name="Bouchez O."/>
            <person name="Berard A."/>
            <person name="Debelle F."/>
            <person name="Munos S."/>
            <person name="Bendahmane A."/>
            <person name="Berges H."/>
            <person name="Niebel A."/>
            <person name="Buitink J."/>
            <person name="Frugier F."/>
            <person name="Benhamed M."/>
            <person name="Crespi M."/>
            <person name="Gouzy J."/>
            <person name="Gamas P."/>
        </authorList>
    </citation>
    <scope>NUCLEOTIDE SEQUENCE [LARGE SCALE GENOMIC DNA]</scope>
    <source>
        <strain evidence="3">cv. Jemalong A17</strain>
    </source>
</reference>
<evidence type="ECO:0000313" key="2">
    <source>
        <dbReference type="EMBL" id="RHN79549.1"/>
    </source>
</evidence>
<gene>
    <name evidence="2" type="ORF">MtrunA17_Chr1g0178571</name>
</gene>
<feature type="transmembrane region" description="Helical" evidence="1">
    <location>
        <begin position="54"/>
        <end position="72"/>
    </location>
</feature>
<accession>A0A396JMP6</accession>
<protein>
    <recommendedName>
        <fullName evidence="4">Transmembrane protein</fullName>
    </recommendedName>
</protein>
<sequence>MVCSLMMWNLHDIVYMVHYLPKLIFRFPSSFFGLTSSISLTIQFLPSPSAACPFLLFVLVVLLFACILRVKFNKDMF</sequence>
<evidence type="ECO:0000256" key="1">
    <source>
        <dbReference type="SAM" id="Phobius"/>
    </source>
</evidence>
<organism evidence="2 3">
    <name type="scientific">Medicago truncatula</name>
    <name type="common">Barrel medic</name>
    <name type="synonym">Medicago tribuloides</name>
    <dbReference type="NCBI Taxonomy" id="3880"/>
    <lineage>
        <taxon>Eukaryota</taxon>
        <taxon>Viridiplantae</taxon>
        <taxon>Streptophyta</taxon>
        <taxon>Embryophyta</taxon>
        <taxon>Tracheophyta</taxon>
        <taxon>Spermatophyta</taxon>
        <taxon>Magnoliopsida</taxon>
        <taxon>eudicotyledons</taxon>
        <taxon>Gunneridae</taxon>
        <taxon>Pentapetalae</taxon>
        <taxon>rosids</taxon>
        <taxon>fabids</taxon>
        <taxon>Fabales</taxon>
        <taxon>Fabaceae</taxon>
        <taxon>Papilionoideae</taxon>
        <taxon>50 kb inversion clade</taxon>
        <taxon>NPAAA clade</taxon>
        <taxon>Hologalegina</taxon>
        <taxon>IRL clade</taxon>
        <taxon>Trifolieae</taxon>
        <taxon>Medicago</taxon>
    </lineage>
</organism>
<name>A0A396JMP6_MEDTR</name>
<proteinExistence type="predicted"/>
<keyword evidence="1" id="KW-0472">Membrane</keyword>
<dbReference type="AlphaFoldDB" id="A0A396JMP6"/>
<keyword evidence="1" id="KW-1133">Transmembrane helix</keyword>